<comment type="caution">
    <text evidence="2">The sequence shown here is derived from an EMBL/GenBank/DDBJ whole genome shotgun (WGS) entry which is preliminary data.</text>
</comment>
<evidence type="ECO:0000256" key="1">
    <source>
        <dbReference type="SAM" id="MobiDB-lite"/>
    </source>
</evidence>
<feature type="region of interest" description="Disordered" evidence="1">
    <location>
        <begin position="1"/>
        <end position="43"/>
    </location>
</feature>
<feature type="region of interest" description="Disordered" evidence="1">
    <location>
        <begin position="140"/>
        <end position="177"/>
    </location>
</feature>
<feature type="region of interest" description="Disordered" evidence="1">
    <location>
        <begin position="610"/>
        <end position="647"/>
    </location>
</feature>
<dbReference type="RefSeq" id="XP_067077969.1">
    <property type="nucleotide sequence ID" value="XM_067221868.1"/>
</dbReference>
<organism evidence="2 3">
    <name type="scientific">Trypanosoma equiperdum</name>
    <dbReference type="NCBI Taxonomy" id="5694"/>
    <lineage>
        <taxon>Eukaryota</taxon>
        <taxon>Discoba</taxon>
        <taxon>Euglenozoa</taxon>
        <taxon>Kinetoplastea</taxon>
        <taxon>Metakinetoplastina</taxon>
        <taxon>Trypanosomatida</taxon>
        <taxon>Trypanosomatidae</taxon>
        <taxon>Trypanosoma</taxon>
    </lineage>
</organism>
<feature type="region of interest" description="Disordered" evidence="1">
    <location>
        <begin position="1118"/>
        <end position="1160"/>
    </location>
</feature>
<reference evidence="2" key="1">
    <citation type="submission" date="2016-09" db="EMBL/GenBank/DDBJ databases">
        <authorList>
            <person name="Hebert L."/>
            <person name="Moumen B."/>
        </authorList>
    </citation>
    <scope>NUCLEOTIDE SEQUENCE [LARGE SCALE GENOMIC DNA]</scope>
    <source>
        <strain evidence="2">OVI</strain>
    </source>
</reference>
<evidence type="ECO:0000313" key="3">
    <source>
        <dbReference type="Proteomes" id="UP000195570"/>
    </source>
</evidence>
<feature type="region of interest" description="Disordered" evidence="1">
    <location>
        <begin position="98"/>
        <end position="120"/>
    </location>
</feature>
<evidence type="ECO:0000313" key="2">
    <source>
        <dbReference type="EMBL" id="SCU66534.1"/>
    </source>
</evidence>
<feature type="region of interest" description="Disordered" evidence="1">
    <location>
        <begin position="1016"/>
        <end position="1040"/>
    </location>
</feature>
<feature type="region of interest" description="Disordered" evidence="1">
    <location>
        <begin position="1059"/>
        <end position="1080"/>
    </location>
</feature>
<protein>
    <submittedName>
        <fullName evidence="2">Uncharacterized protein</fullName>
    </submittedName>
</protein>
<proteinExistence type="predicted"/>
<dbReference type="Proteomes" id="UP000195570">
    <property type="component" value="Unassembled WGS sequence"/>
</dbReference>
<feature type="region of interest" description="Disordered" evidence="1">
    <location>
        <begin position="832"/>
        <end position="860"/>
    </location>
</feature>
<feature type="compositionally biased region" description="Polar residues" evidence="1">
    <location>
        <begin position="20"/>
        <end position="39"/>
    </location>
</feature>
<dbReference type="EMBL" id="CZPT02000568">
    <property type="protein sequence ID" value="SCU66534.1"/>
    <property type="molecule type" value="Genomic_DNA"/>
</dbReference>
<feature type="compositionally biased region" description="Basic and acidic residues" evidence="1">
    <location>
        <begin position="876"/>
        <end position="893"/>
    </location>
</feature>
<sequence length="1173" mass="126880">MSAHTPDVRPRSGTGRGQRSAPSSGRLSALSGTRGTSTDDVPLMPVMPAFFPDPIALDAEDVHLKVYCEELLTKEYDTAVEMLYPRAQLMQERLAKRSEKSVDGTTSSIPRGTNVEPSPETVCNTVQESERATSADVFRVGSAPQPDTTRTVASAKRRRLRSIDTDDRKGGAPSPEGVIFFKSSEAVDERGAADQGLHGTGACELSLTHASHAEGGTTSVGRNLRAGWELADSQEGRPPVSLLTVPKVEFSASHSVEVIENAEKIGLANATRGARVAAVKITKLQQQNDFKLIVPVKFLPSPTTTVATPATSTPATTSPRTARMRAPSVQSLLSKSVGSHQNCSEAQASETSQPCPVVSMADVLVLEATERLAAEMHCEAICCDIINAAAEMYVSRFFDTIANAYTALSTWDELHTTLAQSFIPERPHEPIKLETEIAESLAIRRDNAREGKGSKPECQQSCQGVVDVANDFLVEANECSTYLGMLPIWARCPSLLDSNAILSFHQSTGEIASSHNAQFDFGIDSKAQRNSSHVANSTFARFLSSLDRNVSEVLMSESTIGDSLATAQHTAEVKPHCSSVLALDEGDGGSPGTPPRMVPIDDYARYVVPPLSTPRVDQQETDKGKLLSERQHNRKKGRSLSASGDPYGLLASKGSAVHTADGSRRGRSVINPAAIDSPVFHRSEGRQLTPTVEKLSRGKLTSKGCSGSVLSSLRDDAMTQANYDEDDWGRAMRQITHGGLNTGFTSTSGNQPYHMAETLLYIEDGDVSTVAVGARPGRRCGKDNEGTTGRNGKPASRPKTSEAPPPPENIFVGGRNEKLRVGITEEGRVSFQVSHDEDESGDAEQKDLQTQSQSSKTEISVRGRRSLIFLSRKQRRDLEERQRRRKEAAERAAYESMFYTTPKPSTPDSVLEESGQQSPHHEEGKQTKVVAEVVPEPGVVVEKWINPQENAKGKAPSGSKGQWRNEVAPVVSGYKRPNLLADGGDWVTPEGRYHWNNFAGVGAEKGREGRVTSAMMQGAGPKHGGATREGVARPSSGQQHANVSGVAFSEDGRKSQAYLPKNQKGPGQHAVARSFKWEPPTVIFSNQEEEKKKAEGEHAGDGRDPFRLLGLKRIAMGDGRAGKGLPRRPVLPRLPSIPEVEDFSPRRRLHRKPTSKSFGSQEIRALASLVKSK</sequence>
<feature type="region of interest" description="Disordered" evidence="1">
    <location>
        <begin position="773"/>
        <end position="813"/>
    </location>
</feature>
<keyword evidence="3" id="KW-1185">Reference proteome</keyword>
<feature type="compositionally biased region" description="Polar residues" evidence="1">
    <location>
        <begin position="848"/>
        <end position="858"/>
    </location>
</feature>
<feature type="compositionally biased region" description="Basic and acidic residues" evidence="1">
    <location>
        <begin position="161"/>
        <end position="170"/>
    </location>
</feature>
<dbReference type="VEuPathDB" id="TriTrypDB:TEOVI_000824700"/>
<dbReference type="GeneID" id="92382181"/>
<feature type="compositionally biased region" description="Basic and acidic residues" evidence="1">
    <location>
        <begin position="1"/>
        <end position="10"/>
    </location>
</feature>
<feature type="region of interest" description="Disordered" evidence="1">
    <location>
        <begin position="875"/>
        <end position="927"/>
    </location>
</feature>
<feature type="compositionally biased region" description="Polar residues" evidence="1">
    <location>
        <begin position="898"/>
        <end position="918"/>
    </location>
</feature>
<gene>
    <name evidence="2" type="ORF">TEOVI_000824700</name>
</gene>
<feature type="region of interest" description="Disordered" evidence="1">
    <location>
        <begin position="304"/>
        <end position="323"/>
    </location>
</feature>
<accession>A0A1G4I4A7</accession>
<feature type="compositionally biased region" description="Basic and acidic residues" evidence="1">
    <location>
        <begin position="617"/>
        <end position="631"/>
    </location>
</feature>
<name>A0A1G4I4A7_TRYEQ</name>
<dbReference type="AlphaFoldDB" id="A0A1G4I4A7"/>